<dbReference type="GO" id="GO:0016491">
    <property type="term" value="F:oxidoreductase activity"/>
    <property type="evidence" value="ECO:0007669"/>
    <property type="project" value="InterPro"/>
</dbReference>
<dbReference type="Gene3D" id="1.20.1260.10">
    <property type="match status" value="1"/>
</dbReference>
<proteinExistence type="predicted"/>
<dbReference type="PANTHER" id="PTHR33531">
    <property type="entry name" value="RUBRERYTHRIN SUBFAMILY"/>
    <property type="match status" value="1"/>
</dbReference>
<evidence type="ECO:0000259" key="1">
    <source>
        <dbReference type="Pfam" id="PF02915"/>
    </source>
</evidence>
<dbReference type="AlphaFoldDB" id="A0A7C3ZC26"/>
<dbReference type="CDD" id="cd01045">
    <property type="entry name" value="Ferritin_like_AB"/>
    <property type="match status" value="1"/>
</dbReference>
<dbReference type="InterPro" id="IPR009078">
    <property type="entry name" value="Ferritin-like_SF"/>
</dbReference>
<dbReference type="InterPro" id="IPR003251">
    <property type="entry name" value="Rr_diiron-bd_dom"/>
</dbReference>
<sequence length="175" mass="20303">MAKVQDYLLKALKEAIQMEVDGRQFYLEAAKKVKNEGVRHILEYLAEAEVYHIKKFNEIYQSLQKDPNWSEELAEFKPPKSEPYACVMAMTETEQGTGGKDDLEALKTGLKMEQCSIDYYTKLAKETPIPLARRFFMSLAHEERGHYLMLLDMHNYLTDPADWFYVTQMSMVDGA</sequence>
<evidence type="ECO:0000313" key="2">
    <source>
        <dbReference type="EMBL" id="HGF34592.1"/>
    </source>
</evidence>
<name>A0A7C3ZC26_9BACT</name>
<dbReference type="InterPro" id="IPR012347">
    <property type="entry name" value="Ferritin-like"/>
</dbReference>
<feature type="domain" description="Rubrerythrin diiron-binding" evidence="1">
    <location>
        <begin position="11"/>
        <end position="152"/>
    </location>
</feature>
<dbReference type="GO" id="GO:0046872">
    <property type="term" value="F:metal ion binding"/>
    <property type="evidence" value="ECO:0007669"/>
    <property type="project" value="InterPro"/>
</dbReference>
<dbReference type="EMBL" id="DTMF01000229">
    <property type="protein sequence ID" value="HGF34592.1"/>
    <property type="molecule type" value="Genomic_DNA"/>
</dbReference>
<dbReference type="SUPFAM" id="SSF47240">
    <property type="entry name" value="Ferritin-like"/>
    <property type="match status" value="1"/>
</dbReference>
<reference evidence="2" key="1">
    <citation type="journal article" date="2020" name="mSystems">
        <title>Genome- and Community-Level Interaction Insights into Carbon Utilization and Element Cycling Functions of Hydrothermarchaeota in Hydrothermal Sediment.</title>
        <authorList>
            <person name="Zhou Z."/>
            <person name="Liu Y."/>
            <person name="Xu W."/>
            <person name="Pan J."/>
            <person name="Luo Z.H."/>
            <person name="Li M."/>
        </authorList>
    </citation>
    <scope>NUCLEOTIDE SEQUENCE [LARGE SCALE GENOMIC DNA]</scope>
    <source>
        <strain evidence="2">SpSt-897</strain>
    </source>
</reference>
<dbReference type="PANTHER" id="PTHR33531:SF7">
    <property type="entry name" value="HYPOTHETICAL MEMBRANE PROTEIN, CONSERVED"/>
    <property type="match status" value="1"/>
</dbReference>
<accession>A0A7C3ZC26</accession>
<organism evidence="2">
    <name type="scientific">Desulfobacca acetoxidans</name>
    <dbReference type="NCBI Taxonomy" id="60893"/>
    <lineage>
        <taxon>Bacteria</taxon>
        <taxon>Pseudomonadati</taxon>
        <taxon>Thermodesulfobacteriota</taxon>
        <taxon>Desulfobaccia</taxon>
        <taxon>Desulfobaccales</taxon>
        <taxon>Desulfobaccaceae</taxon>
        <taxon>Desulfobacca</taxon>
    </lineage>
</organism>
<gene>
    <name evidence="2" type="ORF">ENW96_09435</name>
</gene>
<dbReference type="Pfam" id="PF02915">
    <property type="entry name" value="Rubrerythrin"/>
    <property type="match status" value="1"/>
</dbReference>
<comment type="caution">
    <text evidence="2">The sequence shown here is derived from an EMBL/GenBank/DDBJ whole genome shotgun (WGS) entry which is preliminary data.</text>
</comment>
<protein>
    <recommendedName>
        <fullName evidence="1">Rubrerythrin diiron-binding domain-containing protein</fullName>
    </recommendedName>
</protein>